<evidence type="ECO:0000259" key="1">
    <source>
        <dbReference type="Pfam" id="PF17921"/>
    </source>
</evidence>
<gene>
    <name evidence="2" type="ORF">GcC1_223041</name>
</gene>
<protein>
    <submittedName>
        <fullName evidence="2">Putative eka-like protein</fullName>
    </submittedName>
</protein>
<sequence>ISTDPTASSDLELEKRGQIEIDNDGQNKWIWKDGKGGYEELIKERRKQEVLARTSEIIGSDPEYIAVDSVETHLVEVAIAQPKEIADTGKKYIACPWFSQVYEFQRSYLIPLGMDRLQKKNFLQRGRKFRMFNGELFIDVRGAWKRCVPQSEVTKVLHKAHDQGGHYQTGITLKRLKTYHWPKMALNTRDYILGCLECGRNGTAWTQTQSSPRVDEPMVLLGMDFIGPISHSNLTLEETIQCCYPQLQYFNFESGGKPDYGYSGKGYFTHIFMCLSND</sequence>
<feature type="domain" description="Integrase zinc-binding" evidence="1">
    <location>
        <begin position="148"/>
        <end position="202"/>
    </location>
</feature>
<dbReference type="Gene3D" id="1.10.340.70">
    <property type="match status" value="1"/>
</dbReference>
<dbReference type="EMBL" id="MCBR01022370">
    <property type="protein sequence ID" value="RKF53178.1"/>
    <property type="molecule type" value="Genomic_DNA"/>
</dbReference>
<evidence type="ECO:0000313" key="2">
    <source>
        <dbReference type="EMBL" id="RKF53178.1"/>
    </source>
</evidence>
<dbReference type="InterPro" id="IPR041588">
    <property type="entry name" value="Integrase_H2C2"/>
</dbReference>
<dbReference type="Pfam" id="PF17921">
    <property type="entry name" value="Integrase_H2C2"/>
    <property type="match status" value="1"/>
</dbReference>
<dbReference type="Proteomes" id="UP000285405">
    <property type="component" value="Unassembled WGS sequence"/>
</dbReference>
<dbReference type="OrthoDB" id="5153223at2759"/>
<dbReference type="AlphaFoldDB" id="A0A420H6X1"/>
<comment type="caution">
    <text evidence="2">The sequence shown here is derived from an EMBL/GenBank/DDBJ whole genome shotgun (WGS) entry which is preliminary data.</text>
</comment>
<proteinExistence type="predicted"/>
<accession>A0A420H6X1</accession>
<reference evidence="2 3" key="1">
    <citation type="journal article" date="2018" name="BMC Genomics">
        <title>Comparative genome analyses reveal sequence features reflecting distinct modes of host-adaptation between dicot and monocot powdery mildew.</title>
        <authorList>
            <person name="Wu Y."/>
            <person name="Ma X."/>
            <person name="Pan Z."/>
            <person name="Kale S.D."/>
            <person name="Song Y."/>
            <person name="King H."/>
            <person name="Zhang Q."/>
            <person name="Presley C."/>
            <person name="Deng X."/>
            <person name="Wei C.I."/>
            <person name="Xiao S."/>
        </authorList>
    </citation>
    <scope>NUCLEOTIDE SEQUENCE [LARGE SCALE GENOMIC DNA]</scope>
    <source>
        <strain evidence="2">UCSC1</strain>
    </source>
</reference>
<evidence type="ECO:0000313" key="3">
    <source>
        <dbReference type="Proteomes" id="UP000285405"/>
    </source>
</evidence>
<name>A0A420H6X1_9PEZI</name>
<feature type="non-terminal residue" evidence="2">
    <location>
        <position position="1"/>
    </location>
</feature>
<organism evidence="2 3">
    <name type="scientific">Golovinomyces cichoracearum</name>
    <dbReference type="NCBI Taxonomy" id="62708"/>
    <lineage>
        <taxon>Eukaryota</taxon>
        <taxon>Fungi</taxon>
        <taxon>Dikarya</taxon>
        <taxon>Ascomycota</taxon>
        <taxon>Pezizomycotina</taxon>
        <taxon>Leotiomycetes</taxon>
        <taxon>Erysiphales</taxon>
        <taxon>Erysiphaceae</taxon>
        <taxon>Golovinomyces</taxon>
    </lineage>
</organism>